<feature type="compositionally biased region" description="Basic and acidic residues" evidence="1">
    <location>
        <begin position="448"/>
        <end position="470"/>
    </location>
</feature>
<feature type="region of interest" description="Disordered" evidence="1">
    <location>
        <begin position="28"/>
        <end position="152"/>
    </location>
</feature>
<proteinExistence type="predicted"/>
<feature type="non-terminal residue" evidence="2">
    <location>
        <position position="1"/>
    </location>
</feature>
<feature type="region of interest" description="Disordered" evidence="1">
    <location>
        <begin position="427"/>
        <end position="634"/>
    </location>
</feature>
<feature type="compositionally biased region" description="Acidic residues" evidence="1">
    <location>
        <begin position="528"/>
        <end position="539"/>
    </location>
</feature>
<feature type="compositionally biased region" description="Basic residues" evidence="1">
    <location>
        <begin position="252"/>
        <end position="261"/>
    </location>
</feature>
<reference evidence="2" key="1">
    <citation type="submission" date="2023-07" db="EMBL/GenBank/DDBJ databases">
        <title>Chromosome-level genome assembly of Artemia franciscana.</title>
        <authorList>
            <person name="Jo E."/>
        </authorList>
    </citation>
    <scope>NUCLEOTIDE SEQUENCE</scope>
    <source>
        <tissue evidence="2">Whole body</tissue>
    </source>
</reference>
<evidence type="ECO:0000313" key="3">
    <source>
        <dbReference type="Proteomes" id="UP001187531"/>
    </source>
</evidence>
<feature type="compositionally biased region" description="Polar residues" evidence="1">
    <location>
        <begin position="555"/>
        <end position="566"/>
    </location>
</feature>
<feature type="compositionally biased region" description="Polar residues" evidence="1">
    <location>
        <begin position="66"/>
        <end position="77"/>
    </location>
</feature>
<organism evidence="2 3">
    <name type="scientific">Artemia franciscana</name>
    <name type="common">Brine shrimp</name>
    <name type="synonym">Artemia sanfranciscana</name>
    <dbReference type="NCBI Taxonomy" id="6661"/>
    <lineage>
        <taxon>Eukaryota</taxon>
        <taxon>Metazoa</taxon>
        <taxon>Ecdysozoa</taxon>
        <taxon>Arthropoda</taxon>
        <taxon>Crustacea</taxon>
        <taxon>Branchiopoda</taxon>
        <taxon>Anostraca</taxon>
        <taxon>Artemiidae</taxon>
        <taxon>Artemia</taxon>
    </lineage>
</organism>
<sequence>KNSNVIFTCCLLEADRPRLKAIAGVREAKRRTPQARGSLQIPGAGASSEEYCPPRMGENYQPEYQVYNQGPIPNSSRAPDRDHDRYERKKREGSRDYDQTRDRDREDRYSSRAPDRDYDRYERKKREGSRDYDQTRDRDREDRYSYGPLYSNYHDPESMQTYINFDRPYWNEPYHPPYDPLPTFTWTNHNAPPYSALSPVHQGQGKLSRTGHMPTTNKSLPVRQGQGELSIRGGMPNTNNSPSVLRQNAARRASRNKRKKGSNLQSQPAQSRKSNSHDPGTSFDSPCNSTLQGNSGTQGRSTPCFFIDAEPSPVAIDGQRSEKKELPRKGKKKSKLKMSEKVNANTPTKLDEDERSRAEKMQKLKKLARKRFESDSRSTLKNIPTEQLELLEVITPSVPTTDSPSNVMKIIPREIKPYSDSLFANARRTRRVNENDKSDEPNISDGNENEREIEAQRSDRELDIMDRTHISDTATVQELSERDPEDGPGEEVLGILGGEEPETVPKDEDDDEIEIIIPPPKPPPPLVDLDDPMEEEQEKEELPKEPDEASKIAASDSTCQDVSGNTPVAEPLDPSPSTAPVQHCRVGENSISEDQNSELVPCQCDENADGYTDADQNSAQPAEESHRVEEDLGHNSERRLMHPINQFMLTNNVYSEDDGLRVGGLASNFDTTRRLLNTSKELYTSLDHIETLQQEEKAIDLKLRALQKKRDQVHRQLMYYVNRVVNIGVGLPDEVDKCVKSAKMVDAQTETPAFNFEKA</sequence>
<keyword evidence="3" id="KW-1185">Reference proteome</keyword>
<feature type="compositionally biased region" description="Basic and acidic residues" evidence="1">
    <location>
        <begin position="431"/>
        <end position="440"/>
    </location>
</feature>
<evidence type="ECO:0000256" key="1">
    <source>
        <dbReference type="SAM" id="MobiDB-lite"/>
    </source>
</evidence>
<feature type="region of interest" description="Disordered" evidence="1">
    <location>
        <begin position="198"/>
        <end position="379"/>
    </location>
</feature>
<comment type="caution">
    <text evidence="2">The sequence shown here is derived from an EMBL/GenBank/DDBJ whole genome shotgun (WGS) entry which is preliminary data.</text>
</comment>
<feature type="compositionally biased region" description="Acidic residues" evidence="1">
    <location>
        <begin position="499"/>
        <end position="514"/>
    </location>
</feature>
<feature type="compositionally biased region" description="Polar residues" evidence="1">
    <location>
        <begin position="264"/>
        <end position="301"/>
    </location>
</feature>
<dbReference type="EMBL" id="JAVRJZ010000019">
    <property type="protein sequence ID" value="KAK2706975.1"/>
    <property type="molecule type" value="Genomic_DNA"/>
</dbReference>
<feature type="compositionally biased region" description="Pro residues" evidence="1">
    <location>
        <begin position="517"/>
        <end position="526"/>
    </location>
</feature>
<protein>
    <submittedName>
        <fullName evidence="2">Uncharacterized protein</fullName>
    </submittedName>
</protein>
<name>A0AA88H7Y7_ARTSF</name>
<dbReference type="Proteomes" id="UP001187531">
    <property type="component" value="Unassembled WGS sequence"/>
</dbReference>
<feature type="compositionally biased region" description="Basic and acidic residues" evidence="1">
    <location>
        <begin position="319"/>
        <end position="328"/>
    </location>
</feature>
<gene>
    <name evidence="2" type="ORF">QYM36_014863</name>
</gene>
<feature type="compositionally biased region" description="Basic and acidic residues" evidence="1">
    <location>
        <begin position="540"/>
        <end position="550"/>
    </location>
</feature>
<feature type="compositionally biased region" description="Polar residues" evidence="1">
    <location>
        <begin position="236"/>
        <end position="246"/>
    </location>
</feature>
<feature type="compositionally biased region" description="Basic and acidic residues" evidence="1">
    <location>
        <begin position="349"/>
        <end position="362"/>
    </location>
</feature>
<accession>A0AA88H7Y7</accession>
<feature type="compositionally biased region" description="Basic and acidic residues" evidence="1">
    <location>
        <begin position="78"/>
        <end position="144"/>
    </location>
</feature>
<dbReference type="AlphaFoldDB" id="A0AA88H7Y7"/>
<feature type="compositionally biased region" description="Basic and acidic residues" evidence="1">
    <location>
        <begin position="623"/>
        <end position="634"/>
    </location>
</feature>
<evidence type="ECO:0000313" key="2">
    <source>
        <dbReference type="EMBL" id="KAK2706975.1"/>
    </source>
</evidence>
<feature type="compositionally biased region" description="Polar residues" evidence="1">
    <location>
        <begin position="589"/>
        <end position="598"/>
    </location>
</feature>